<gene>
    <name evidence="15" type="ORF">JNB85_14740</name>
</gene>
<evidence type="ECO:0000256" key="2">
    <source>
        <dbReference type="ARBA" id="ARBA00022448"/>
    </source>
</evidence>
<evidence type="ECO:0000256" key="10">
    <source>
        <dbReference type="SAM" id="Phobius"/>
    </source>
</evidence>
<dbReference type="PRINTS" id="PR01434">
    <property type="entry name" value="NADHDHGNASE5"/>
</dbReference>
<feature type="transmembrane region" description="Helical" evidence="10">
    <location>
        <begin position="607"/>
        <end position="623"/>
    </location>
</feature>
<feature type="transmembrane region" description="Helical" evidence="10">
    <location>
        <begin position="329"/>
        <end position="351"/>
    </location>
</feature>
<evidence type="ECO:0000256" key="9">
    <source>
        <dbReference type="RuleBase" id="RU000320"/>
    </source>
</evidence>
<evidence type="ECO:0000313" key="15">
    <source>
        <dbReference type="EMBL" id="MBW9053669.1"/>
    </source>
</evidence>
<feature type="domain" description="NADH:quinone oxidoreductase/Mrp antiporter transmembrane" evidence="11">
    <location>
        <begin position="131"/>
        <end position="415"/>
    </location>
</feature>
<dbReference type="InterPro" id="IPR050616">
    <property type="entry name" value="CPA3_Na-H_Antiporter_A"/>
</dbReference>
<evidence type="ECO:0000256" key="7">
    <source>
        <dbReference type="ARBA" id="ARBA00023065"/>
    </source>
</evidence>
<feature type="transmembrane region" description="Helical" evidence="10">
    <location>
        <begin position="747"/>
        <end position="765"/>
    </location>
</feature>
<evidence type="ECO:0000259" key="12">
    <source>
        <dbReference type="Pfam" id="PF00662"/>
    </source>
</evidence>
<organism evidence="15 16">
    <name type="scientific">Rhizobium mesosinicum</name>
    <dbReference type="NCBI Taxonomy" id="335017"/>
    <lineage>
        <taxon>Bacteria</taxon>
        <taxon>Pseudomonadati</taxon>
        <taxon>Pseudomonadota</taxon>
        <taxon>Alphaproteobacteria</taxon>
        <taxon>Hyphomicrobiales</taxon>
        <taxon>Rhizobiaceae</taxon>
        <taxon>Rhizobium/Agrobacterium group</taxon>
        <taxon>Rhizobium</taxon>
    </lineage>
</organism>
<feature type="transmembrane region" description="Helical" evidence="10">
    <location>
        <begin position="630"/>
        <end position="647"/>
    </location>
</feature>
<dbReference type="Pfam" id="PF00662">
    <property type="entry name" value="Proton_antipo_N"/>
    <property type="match status" value="1"/>
</dbReference>
<name>A0ABS7GUP3_9HYPH</name>
<feature type="transmembrane region" description="Helical" evidence="10">
    <location>
        <begin position="688"/>
        <end position="706"/>
    </location>
</feature>
<evidence type="ECO:0000313" key="16">
    <source>
        <dbReference type="Proteomes" id="UP000717752"/>
    </source>
</evidence>
<dbReference type="PANTHER" id="PTHR43373:SF1">
    <property type="entry name" value="NA(+)_H(+) ANTIPORTER SUBUNIT A"/>
    <property type="match status" value="1"/>
</dbReference>
<evidence type="ECO:0000256" key="6">
    <source>
        <dbReference type="ARBA" id="ARBA00022989"/>
    </source>
</evidence>
<evidence type="ECO:0000256" key="3">
    <source>
        <dbReference type="ARBA" id="ARBA00022449"/>
    </source>
</evidence>
<dbReference type="Gene3D" id="1.20.120.1200">
    <property type="entry name" value="NADH-ubiquinone/plastoquinone oxidoreductase chain 6, subunit NuoJ"/>
    <property type="match status" value="1"/>
</dbReference>
<dbReference type="EMBL" id="JAEUAK010000005">
    <property type="protein sequence ID" value="MBW9053669.1"/>
    <property type="molecule type" value="Genomic_DNA"/>
</dbReference>
<feature type="transmembrane region" description="Helical" evidence="10">
    <location>
        <begin position="208"/>
        <end position="224"/>
    </location>
</feature>
<dbReference type="PANTHER" id="PTHR43373">
    <property type="entry name" value="NA(+)/H(+) ANTIPORTER SUBUNIT"/>
    <property type="match status" value="1"/>
</dbReference>
<evidence type="ECO:0000259" key="11">
    <source>
        <dbReference type="Pfam" id="PF00361"/>
    </source>
</evidence>
<keyword evidence="7" id="KW-0406">Ion transport</keyword>
<feature type="transmembrane region" description="Helical" evidence="10">
    <location>
        <begin position="277"/>
        <end position="295"/>
    </location>
</feature>
<feature type="transmembrane region" description="Helical" evidence="10">
    <location>
        <begin position="499"/>
        <end position="521"/>
    </location>
</feature>
<accession>A0ABS7GUP3</accession>
<feature type="transmembrane region" description="Helical" evidence="10">
    <location>
        <begin position="411"/>
        <end position="432"/>
    </location>
</feature>
<feature type="transmembrane region" description="Helical" evidence="10">
    <location>
        <begin position="569"/>
        <end position="587"/>
    </location>
</feature>
<feature type="transmembrane region" description="Helical" evidence="10">
    <location>
        <begin position="75"/>
        <end position="102"/>
    </location>
</feature>
<sequence>MADVTALTFLALCLPLIGALAAPFIIRAFGAGGAWLLAVAPLLAFLHFLRLLPQIADGEIITDGYDWVPVLGLRFSWFLDGLSLTFALLITGIGTLIVLYAGGYLKGHPDQGRFFSFIFLFMGAMLGVVVSDSFLMFFIFWELTSITSFLLIGFDHEREAARRAALQALVVTGGGGLLLLAGLLLLWGQTGVAQLSELLQFGDIVRGSPLYFATLLLVLAGAFTKSAQFPFHFWLPNAMEAPTPVSAYLHSATMVKAGVYLLMRLNPVMGATSAWEVLLPIFGGLTLATGSVLAIRQTDLKLKLAYTTVSSLGLLVLLTGFGSDYAVEAAVLYLVAHSLFKGALFMVAGIIDHETGTRNITRLRGLRKAMPLTFAIAMAAAFSMAGLPPFFGFLAKEEIYTALVGGDLYSILATTIAVFGNALMFAIAFAVAMRPFLGRPVETPKPPHEAPVLLWLGPAVLALAGLLVALFSGVIHGAISSPMASAVAGIPKAVSISLVPHVGLPLALSLLTILLGIAVYWQLDRSRTLVGYLLHSVQGPDRGFDHVIAGLVRFAHHVIAIVQPRRLDVYVACTFLCVAAILFVPLISHDELPLGFVWPADLRLQEAGVMLIALFGLAAVLIARDRLTAIVSLGIQGFAVALIFLLFGAPDLAFTQFMVETLAVVILALVMTRLRLSPTDPRHGARRLFDIALSLACGLGFALLLMRSTDAPFNTALTDFFNAHSKLIAHGANVVNVIIVDFRGTDTLGEIAVVAVTGLAILALIRIRGNSERRLATNDPDAEEA</sequence>
<proteinExistence type="predicted"/>
<keyword evidence="3" id="KW-0050">Antiport</keyword>
<comment type="caution">
    <text evidence="15">The sequence shown here is derived from an EMBL/GenBank/DDBJ whole genome shotgun (WGS) entry which is preliminary data.</text>
</comment>
<evidence type="ECO:0000256" key="1">
    <source>
        <dbReference type="ARBA" id="ARBA00004651"/>
    </source>
</evidence>
<keyword evidence="4" id="KW-1003">Cell membrane</keyword>
<keyword evidence="2" id="KW-0813">Transport</keyword>
<dbReference type="InterPro" id="IPR046806">
    <property type="entry name" value="MrpA_C/MbhE"/>
</dbReference>
<evidence type="ECO:0000259" key="14">
    <source>
        <dbReference type="Pfam" id="PF20501"/>
    </source>
</evidence>
<feature type="domain" description="NADH-Ubiquinone oxidoreductase (complex I) chain 5 N-terminal" evidence="12">
    <location>
        <begin position="72"/>
        <end position="115"/>
    </location>
</feature>
<feature type="transmembrane region" description="Helical" evidence="10">
    <location>
        <begin position="304"/>
        <end position="323"/>
    </location>
</feature>
<feature type="domain" description="MrpA C-terminal/MbhD" evidence="13">
    <location>
        <begin position="612"/>
        <end position="675"/>
    </location>
</feature>
<dbReference type="InterPro" id="IPR042106">
    <property type="entry name" value="Nuo/plastoQ_OxRdtase_6_NuoJ"/>
</dbReference>
<feature type="transmembrane region" description="Helical" evidence="10">
    <location>
        <begin position="114"/>
        <end position="130"/>
    </location>
</feature>
<keyword evidence="5 9" id="KW-0812">Transmembrane</keyword>
<feature type="transmembrane region" description="Helical" evidence="10">
    <location>
        <begin position="166"/>
        <end position="188"/>
    </location>
</feature>
<dbReference type="InterPro" id="IPR001516">
    <property type="entry name" value="Proton_antipo_N"/>
</dbReference>
<evidence type="ECO:0000256" key="8">
    <source>
        <dbReference type="ARBA" id="ARBA00023136"/>
    </source>
</evidence>
<feature type="transmembrane region" description="Helical" evidence="10">
    <location>
        <begin position="372"/>
        <end position="391"/>
    </location>
</feature>
<dbReference type="Pfam" id="PF00361">
    <property type="entry name" value="Proton_antipo_M"/>
    <property type="match status" value="1"/>
</dbReference>
<keyword evidence="8 10" id="KW-0472">Membrane</keyword>
<dbReference type="Pfam" id="PF20501">
    <property type="entry name" value="MbhE"/>
    <property type="match status" value="1"/>
</dbReference>
<feature type="transmembrane region" description="Helical" evidence="10">
    <location>
        <begin position="6"/>
        <end position="26"/>
    </location>
</feature>
<dbReference type="RefSeq" id="WP_220335040.1">
    <property type="nucleotide sequence ID" value="NZ_JAEUAK010000005.1"/>
</dbReference>
<dbReference type="Pfam" id="PF13244">
    <property type="entry name" value="MbhD"/>
    <property type="match status" value="1"/>
</dbReference>
<evidence type="ECO:0000256" key="5">
    <source>
        <dbReference type="ARBA" id="ARBA00022692"/>
    </source>
</evidence>
<feature type="domain" description="MrpA C-terminal/MbhE" evidence="14">
    <location>
        <begin position="686"/>
        <end position="766"/>
    </location>
</feature>
<comment type="subcellular location">
    <subcellularLocation>
        <location evidence="1">Cell membrane</location>
        <topology evidence="1">Multi-pass membrane protein</topology>
    </subcellularLocation>
    <subcellularLocation>
        <location evidence="9">Membrane</location>
        <topology evidence="9">Multi-pass membrane protein</topology>
    </subcellularLocation>
</comment>
<reference evidence="15 16" key="1">
    <citation type="journal article" date="2021" name="MBio">
        <title>Poor Competitiveness of Bradyrhizobium in Pigeon Pea Root Colonization in Indian Soils.</title>
        <authorList>
            <person name="Chalasani D."/>
            <person name="Basu A."/>
            <person name="Pullabhotla S.V.S.R.N."/>
            <person name="Jorrin B."/>
            <person name="Neal A.L."/>
            <person name="Poole P.S."/>
            <person name="Podile A.R."/>
            <person name="Tkacz A."/>
        </authorList>
    </citation>
    <scope>NUCLEOTIDE SEQUENCE [LARGE SCALE GENOMIC DNA]</scope>
    <source>
        <strain evidence="15 16">HU56</strain>
    </source>
</reference>
<dbReference type="InterPro" id="IPR025383">
    <property type="entry name" value="MrpA_C/MbhD"/>
</dbReference>
<evidence type="ECO:0000256" key="4">
    <source>
        <dbReference type="ARBA" id="ARBA00022475"/>
    </source>
</evidence>
<dbReference type="NCBIfam" id="NF009287">
    <property type="entry name" value="PRK12647.1"/>
    <property type="match status" value="1"/>
</dbReference>
<evidence type="ECO:0000259" key="13">
    <source>
        <dbReference type="Pfam" id="PF13244"/>
    </source>
</evidence>
<protein>
    <submittedName>
        <fullName evidence="15">Monovalent cation/H+ antiporter subunit A</fullName>
    </submittedName>
</protein>
<keyword evidence="16" id="KW-1185">Reference proteome</keyword>
<keyword evidence="6 10" id="KW-1133">Transmembrane helix</keyword>
<feature type="transmembrane region" description="Helical" evidence="10">
    <location>
        <begin position="33"/>
        <end position="55"/>
    </location>
</feature>
<feature type="transmembrane region" description="Helical" evidence="10">
    <location>
        <begin position="453"/>
        <end position="479"/>
    </location>
</feature>
<dbReference type="InterPro" id="IPR001750">
    <property type="entry name" value="ND/Mrp_TM"/>
</dbReference>
<feature type="transmembrane region" description="Helical" evidence="10">
    <location>
        <begin position="653"/>
        <end position="676"/>
    </location>
</feature>
<dbReference type="Proteomes" id="UP000717752">
    <property type="component" value="Unassembled WGS sequence"/>
</dbReference>